<dbReference type="EMBL" id="JAANBB010000409">
    <property type="protein sequence ID" value="KAF7542844.1"/>
    <property type="molecule type" value="Genomic_DNA"/>
</dbReference>
<evidence type="ECO:0000259" key="1">
    <source>
        <dbReference type="PROSITE" id="PS50879"/>
    </source>
</evidence>
<sequence>MPSGSSQVEFLEFQLVAQAHEVISVRWYPGHNGIPGNEEADELAKVGTELPELPSAAPSLAFNRMKAKALPRTIFKTWSQDHASDSYRTLELKATATCPDELQLPGSLSDIS</sequence>
<dbReference type="Gene3D" id="3.30.420.10">
    <property type="entry name" value="Ribonuclease H-like superfamily/Ribonuclease H"/>
    <property type="match status" value="1"/>
</dbReference>
<evidence type="ECO:0000313" key="3">
    <source>
        <dbReference type="Proteomes" id="UP000722485"/>
    </source>
</evidence>
<protein>
    <recommendedName>
        <fullName evidence="1">RNase H type-1 domain-containing protein</fullName>
    </recommendedName>
</protein>
<dbReference type="InterPro" id="IPR012337">
    <property type="entry name" value="RNaseH-like_sf"/>
</dbReference>
<organism evidence="2 3">
    <name type="scientific">Cylindrodendrum hubeiense</name>
    <dbReference type="NCBI Taxonomy" id="595255"/>
    <lineage>
        <taxon>Eukaryota</taxon>
        <taxon>Fungi</taxon>
        <taxon>Dikarya</taxon>
        <taxon>Ascomycota</taxon>
        <taxon>Pezizomycotina</taxon>
        <taxon>Sordariomycetes</taxon>
        <taxon>Hypocreomycetidae</taxon>
        <taxon>Hypocreales</taxon>
        <taxon>Nectriaceae</taxon>
        <taxon>Cylindrodendrum</taxon>
    </lineage>
</organism>
<dbReference type="OrthoDB" id="5079558at2759"/>
<dbReference type="AlphaFoldDB" id="A0A9P5H169"/>
<reference evidence="2" key="1">
    <citation type="submission" date="2020-03" db="EMBL/GenBank/DDBJ databases">
        <title>Draft Genome Sequence of Cylindrodendrum hubeiense.</title>
        <authorList>
            <person name="Buettner E."/>
            <person name="Kellner H."/>
        </authorList>
    </citation>
    <scope>NUCLEOTIDE SEQUENCE</scope>
    <source>
        <strain evidence="2">IHI 201604</strain>
    </source>
</reference>
<feature type="domain" description="RNase H type-1" evidence="1">
    <location>
        <begin position="1"/>
        <end position="49"/>
    </location>
</feature>
<accession>A0A9P5H169</accession>
<keyword evidence="3" id="KW-1185">Reference proteome</keyword>
<dbReference type="InterPro" id="IPR036397">
    <property type="entry name" value="RNaseH_sf"/>
</dbReference>
<evidence type="ECO:0000313" key="2">
    <source>
        <dbReference type="EMBL" id="KAF7542844.1"/>
    </source>
</evidence>
<dbReference type="SUPFAM" id="SSF53098">
    <property type="entry name" value="Ribonuclease H-like"/>
    <property type="match status" value="1"/>
</dbReference>
<dbReference type="GO" id="GO:0004523">
    <property type="term" value="F:RNA-DNA hybrid ribonuclease activity"/>
    <property type="evidence" value="ECO:0007669"/>
    <property type="project" value="InterPro"/>
</dbReference>
<dbReference type="Pfam" id="PF00075">
    <property type="entry name" value="RNase_H"/>
    <property type="match status" value="1"/>
</dbReference>
<gene>
    <name evidence="2" type="ORF">G7Z17_g11225</name>
</gene>
<dbReference type="PROSITE" id="PS50879">
    <property type="entry name" value="RNASE_H_1"/>
    <property type="match status" value="1"/>
</dbReference>
<comment type="caution">
    <text evidence="2">The sequence shown here is derived from an EMBL/GenBank/DDBJ whole genome shotgun (WGS) entry which is preliminary data.</text>
</comment>
<dbReference type="Proteomes" id="UP000722485">
    <property type="component" value="Unassembled WGS sequence"/>
</dbReference>
<name>A0A9P5H169_9HYPO</name>
<dbReference type="GO" id="GO:0003676">
    <property type="term" value="F:nucleic acid binding"/>
    <property type="evidence" value="ECO:0007669"/>
    <property type="project" value="InterPro"/>
</dbReference>
<dbReference type="InterPro" id="IPR002156">
    <property type="entry name" value="RNaseH_domain"/>
</dbReference>
<proteinExistence type="predicted"/>